<evidence type="ECO:0000313" key="2">
    <source>
        <dbReference type="Proteomes" id="UP001057402"/>
    </source>
</evidence>
<protein>
    <submittedName>
        <fullName evidence="1">Uncharacterized protein</fullName>
    </submittedName>
</protein>
<dbReference type="Proteomes" id="UP001057402">
    <property type="component" value="Chromosome 1"/>
</dbReference>
<keyword evidence="2" id="KW-1185">Reference proteome</keyword>
<dbReference type="EMBL" id="CM042880">
    <property type="protein sequence ID" value="KAI4389845.1"/>
    <property type="molecule type" value="Genomic_DNA"/>
</dbReference>
<name>A0ACB9SF73_9MYRT</name>
<sequence>MVAGRKLKLMVIIRNSNAMIGIGRLKLLSKISGLIRRVLSSIVTSLLCFGTRQVKKDDIYRHGDKVTLFVRNIYAWEYPDRATCVGIAAFRAKSMVIRIRATKKRRPNSRKC</sequence>
<accession>A0ACB9SF73</accession>
<gene>
    <name evidence="1" type="ORF">MLD38_002023</name>
</gene>
<comment type="caution">
    <text evidence="1">The sequence shown here is derived from an EMBL/GenBank/DDBJ whole genome shotgun (WGS) entry which is preliminary data.</text>
</comment>
<evidence type="ECO:0000313" key="1">
    <source>
        <dbReference type="EMBL" id="KAI4389845.1"/>
    </source>
</evidence>
<reference evidence="2" key="1">
    <citation type="journal article" date="2023" name="Front. Plant Sci.">
        <title>Chromosomal-level genome assembly of Melastoma candidum provides insights into trichome evolution.</title>
        <authorList>
            <person name="Zhong Y."/>
            <person name="Wu W."/>
            <person name="Sun C."/>
            <person name="Zou P."/>
            <person name="Liu Y."/>
            <person name="Dai S."/>
            <person name="Zhou R."/>
        </authorList>
    </citation>
    <scope>NUCLEOTIDE SEQUENCE [LARGE SCALE GENOMIC DNA]</scope>
</reference>
<proteinExistence type="predicted"/>
<organism evidence="1 2">
    <name type="scientific">Melastoma candidum</name>
    <dbReference type="NCBI Taxonomy" id="119954"/>
    <lineage>
        <taxon>Eukaryota</taxon>
        <taxon>Viridiplantae</taxon>
        <taxon>Streptophyta</taxon>
        <taxon>Embryophyta</taxon>
        <taxon>Tracheophyta</taxon>
        <taxon>Spermatophyta</taxon>
        <taxon>Magnoliopsida</taxon>
        <taxon>eudicotyledons</taxon>
        <taxon>Gunneridae</taxon>
        <taxon>Pentapetalae</taxon>
        <taxon>rosids</taxon>
        <taxon>malvids</taxon>
        <taxon>Myrtales</taxon>
        <taxon>Melastomataceae</taxon>
        <taxon>Melastomatoideae</taxon>
        <taxon>Melastomateae</taxon>
        <taxon>Melastoma</taxon>
    </lineage>
</organism>